<dbReference type="EMBL" id="DF847482">
    <property type="protein sequence ID" value="GAT51935.1"/>
    <property type="molecule type" value="Genomic_DNA"/>
</dbReference>
<evidence type="ECO:0008006" key="5">
    <source>
        <dbReference type="Google" id="ProtNLM"/>
    </source>
</evidence>
<evidence type="ECO:0000313" key="3">
    <source>
        <dbReference type="EMBL" id="GAT51935.1"/>
    </source>
</evidence>
<feature type="signal peptide" evidence="2">
    <location>
        <begin position="1"/>
        <end position="19"/>
    </location>
</feature>
<keyword evidence="2" id="KW-0732">Signal</keyword>
<organism evidence="3 4">
    <name type="scientific">Mycena chlorophos</name>
    <name type="common">Agaric fungus</name>
    <name type="synonym">Agaricus chlorophos</name>
    <dbReference type="NCBI Taxonomy" id="658473"/>
    <lineage>
        <taxon>Eukaryota</taxon>
        <taxon>Fungi</taxon>
        <taxon>Dikarya</taxon>
        <taxon>Basidiomycota</taxon>
        <taxon>Agaricomycotina</taxon>
        <taxon>Agaricomycetes</taxon>
        <taxon>Agaricomycetidae</taxon>
        <taxon>Agaricales</taxon>
        <taxon>Marasmiineae</taxon>
        <taxon>Mycenaceae</taxon>
        <taxon>Mycena</taxon>
    </lineage>
</organism>
<proteinExistence type="predicted"/>
<dbReference type="Proteomes" id="UP000815677">
    <property type="component" value="Unassembled WGS sequence"/>
</dbReference>
<protein>
    <recommendedName>
        <fullName evidence="5">Fruit-body specific protein a</fullName>
    </recommendedName>
</protein>
<sequence>MPSLARLLGLAALAVSASAIIPPGHQGALNQTVNVSEDDTPTTDNESIVNTLGQVNQKSGAATNSTPPSAPIPPTIVTALDGSLTNTTITDVASNSTAPSSRRRSAKRQQSRYTEVFSGLAPGVHDASIEGTAYLTYTVVPNSTYNIDACLDYCDTVEDCVFVNLYYEFNDFLLDFVFSQESNLVCAAYSDIHNASEKTNFGGQSSYPQVGNETVPLTFITQSSGWAADSLTDPEDPDGYSLVFGPTGGANNAPGYMGFAFLSFYDVDGCAALCNGRGADPVGGGCSYFNIWRAVVDGTPTTYACSMYYLVANETTAVNYGQGDLVVTFSRGYSRNNLVIDGGFEGFTCDDFCLTESYANWIGSSPIGGTDDATIFHFQPYAHFGESSALLGSAFGDDSDAGTLTPAQKLKTVAGQTYVVQAFFISSFSGAQLEAPAKVDILWNGQRVGGTSGFVPSYTFTQSDTVVGTGSDVLSFVGGAAPAWTFLDDVKVFEV</sequence>
<keyword evidence="4" id="KW-1185">Reference proteome</keyword>
<feature type="compositionally biased region" description="Basic residues" evidence="1">
    <location>
        <begin position="101"/>
        <end position="110"/>
    </location>
</feature>
<name>A0ABQ0LLD8_MYCCL</name>
<accession>A0ABQ0LLD8</accession>
<feature type="region of interest" description="Disordered" evidence="1">
    <location>
        <begin position="92"/>
        <end position="111"/>
    </location>
</feature>
<feature type="chain" id="PRO_5046927310" description="Fruit-body specific protein a" evidence="2">
    <location>
        <begin position="20"/>
        <end position="495"/>
    </location>
</feature>
<evidence type="ECO:0000256" key="1">
    <source>
        <dbReference type="SAM" id="MobiDB-lite"/>
    </source>
</evidence>
<evidence type="ECO:0000313" key="4">
    <source>
        <dbReference type="Proteomes" id="UP000815677"/>
    </source>
</evidence>
<reference evidence="3" key="1">
    <citation type="submission" date="2014-09" db="EMBL/GenBank/DDBJ databases">
        <title>Genome sequence of the luminous mushroom Mycena chlorophos for searching fungal bioluminescence genes.</title>
        <authorList>
            <person name="Tanaka Y."/>
            <person name="Kasuga D."/>
            <person name="Oba Y."/>
            <person name="Hase S."/>
            <person name="Sato K."/>
            <person name="Oba Y."/>
            <person name="Sakakibara Y."/>
        </authorList>
    </citation>
    <scope>NUCLEOTIDE SEQUENCE</scope>
</reference>
<evidence type="ECO:0000256" key="2">
    <source>
        <dbReference type="SAM" id="SignalP"/>
    </source>
</evidence>
<gene>
    <name evidence="3" type="ORF">MCHLO_09030</name>
</gene>